<comment type="caution">
    <text evidence="1">The sequence shown here is derived from an EMBL/GenBank/DDBJ whole genome shotgun (WGS) entry which is preliminary data.</text>
</comment>
<dbReference type="RefSeq" id="WP_170130788.1">
    <property type="nucleotide sequence ID" value="NZ_QJJS01000020.1"/>
</dbReference>
<gene>
    <name evidence="1" type="ORF">C7444_12077</name>
</gene>
<evidence type="ECO:0000313" key="1">
    <source>
        <dbReference type="EMBL" id="PXW93425.1"/>
    </source>
</evidence>
<reference evidence="1 2" key="1">
    <citation type="submission" date="2018-05" db="EMBL/GenBank/DDBJ databases">
        <title>Genomic Encyclopedia of Type Strains, Phase IV (KMG-IV): sequencing the most valuable type-strain genomes for metagenomic binning, comparative biology and taxonomic classification.</title>
        <authorList>
            <person name="Goeker M."/>
        </authorList>
    </citation>
    <scope>NUCLEOTIDE SEQUENCE [LARGE SCALE GENOMIC DNA]</scope>
    <source>
        <strain evidence="1 2">DSM 566</strain>
    </source>
</reference>
<evidence type="ECO:0000313" key="2">
    <source>
        <dbReference type="Proteomes" id="UP000247811"/>
    </source>
</evidence>
<dbReference type="EMBL" id="QJJS01000020">
    <property type="protein sequence ID" value="PXW93425.1"/>
    <property type="molecule type" value="Genomic_DNA"/>
</dbReference>
<organism evidence="1 2">
    <name type="scientific">Sphaerotilus hippei</name>
    <dbReference type="NCBI Taxonomy" id="744406"/>
    <lineage>
        <taxon>Bacteria</taxon>
        <taxon>Pseudomonadati</taxon>
        <taxon>Pseudomonadota</taxon>
        <taxon>Betaproteobacteria</taxon>
        <taxon>Burkholderiales</taxon>
        <taxon>Sphaerotilaceae</taxon>
        <taxon>Sphaerotilus</taxon>
    </lineage>
</organism>
<accession>A0A318H6Z8</accession>
<sequence>MAAPPQSIRRRATVAALSPLLDEEALMEVLWLQHETQRGDQVSDLIAFVDAVARRHLFDGATVKKLYGELFRLQREPEDRLPFDPWPLMQAMRAQPTVPGAAPAAPAARAPAAAPVPVAPVIAPVAAAFAAARAAEVAATPLPAEPPVLFGALMCSLVAEVYQFHREALDEVRAEALGRLDAVELSAPLRQQYRTGWGRALQHDWQLPASADELARLVWLVHGALVDAFGAAGAQQILSRAMAAAEALPEATRFDPRGLLAVLGSGRR</sequence>
<protein>
    <submittedName>
        <fullName evidence="1">Uncharacterized protein</fullName>
    </submittedName>
</protein>
<keyword evidence="2" id="KW-1185">Reference proteome</keyword>
<name>A0A318H6Z8_9BURK</name>
<dbReference type="Proteomes" id="UP000247811">
    <property type="component" value="Unassembled WGS sequence"/>
</dbReference>
<proteinExistence type="predicted"/>
<dbReference type="AlphaFoldDB" id="A0A318H6Z8"/>